<accession>A0ABS4IPB9</accession>
<sequence length="182" mass="21002">MMLIDFENTAITDIPWQRLTTPYGRGSDLPRLMADRQYDEIAQLVEHQSTLWQVTPWVLSFLLRELKKKQPQEVALFELKLYSAVADSFIGNKLGSAPHVERPALLLDESYLWPENDDEDELLWEEQEPPGYAELPFSSYYYYSDLLLKEAIPDFKRLQAGNTKFSAEVAELLAKLEPDGSE</sequence>
<evidence type="ECO:0000313" key="1">
    <source>
        <dbReference type="EMBL" id="MBP1988469.1"/>
    </source>
</evidence>
<dbReference type="Proteomes" id="UP001519287">
    <property type="component" value="Unassembled WGS sequence"/>
</dbReference>
<evidence type="ECO:0000313" key="2">
    <source>
        <dbReference type="Proteomes" id="UP001519287"/>
    </source>
</evidence>
<comment type="caution">
    <text evidence="1">The sequence shown here is derived from an EMBL/GenBank/DDBJ whole genome shotgun (WGS) entry which is preliminary data.</text>
</comment>
<gene>
    <name evidence="1" type="ORF">J2Z66_000064</name>
</gene>
<dbReference type="RefSeq" id="WP_245375174.1">
    <property type="nucleotide sequence ID" value="NZ_JAGGLB010000001.1"/>
</dbReference>
<reference evidence="1 2" key="1">
    <citation type="submission" date="2021-03" db="EMBL/GenBank/DDBJ databases">
        <title>Genomic Encyclopedia of Type Strains, Phase IV (KMG-IV): sequencing the most valuable type-strain genomes for metagenomic binning, comparative biology and taxonomic classification.</title>
        <authorList>
            <person name="Goeker M."/>
        </authorList>
    </citation>
    <scope>NUCLEOTIDE SEQUENCE [LARGE SCALE GENOMIC DNA]</scope>
    <source>
        <strain evidence="1 2">DSM 26048</strain>
    </source>
</reference>
<name>A0ABS4IPB9_9BACL</name>
<dbReference type="EMBL" id="JAGGLB010000001">
    <property type="protein sequence ID" value="MBP1988469.1"/>
    <property type="molecule type" value="Genomic_DNA"/>
</dbReference>
<protein>
    <submittedName>
        <fullName evidence="1">Uncharacterized protein</fullName>
    </submittedName>
</protein>
<keyword evidence="2" id="KW-1185">Reference proteome</keyword>
<proteinExistence type="predicted"/>
<organism evidence="1 2">
    <name type="scientific">Paenibacillus eucommiae</name>
    <dbReference type="NCBI Taxonomy" id="1355755"/>
    <lineage>
        <taxon>Bacteria</taxon>
        <taxon>Bacillati</taxon>
        <taxon>Bacillota</taxon>
        <taxon>Bacilli</taxon>
        <taxon>Bacillales</taxon>
        <taxon>Paenibacillaceae</taxon>
        <taxon>Paenibacillus</taxon>
    </lineage>
</organism>